<dbReference type="PANTHER" id="PTHR23150">
    <property type="entry name" value="SULFATASE MODIFYING FACTOR 1, 2"/>
    <property type="match status" value="1"/>
</dbReference>
<dbReference type="InterPro" id="IPR005532">
    <property type="entry name" value="SUMF_dom"/>
</dbReference>
<dbReference type="Proteomes" id="UP000184212">
    <property type="component" value="Unassembled WGS sequence"/>
</dbReference>
<evidence type="ECO:0000313" key="3">
    <source>
        <dbReference type="Proteomes" id="UP000184212"/>
    </source>
</evidence>
<dbReference type="Gene3D" id="3.90.1580.10">
    <property type="entry name" value="paralog of FGE (formylglycine-generating enzyme)"/>
    <property type="match status" value="1"/>
</dbReference>
<organism evidence="2 3">
    <name type="scientific">Chryseolinea serpens</name>
    <dbReference type="NCBI Taxonomy" id="947013"/>
    <lineage>
        <taxon>Bacteria</taxon>
        <taxon>Pseudomonadati</taxon>
        <taxon>Bacteroidota</taxon>
        <taxon>Cytophagia</taxon>
        <taxon>Cytophagales</taxon>
        <taxon>Fulvivirgaceae</taxon>
        <taxon>Chryseolinea</taxon>
    </lineage>
</organism>
<dbReference type="EMBL" id="FQWQ01000001">
    <property type="protein sequence ID" value="SHG53290.1"/>
    <property type="molecule type" value="Genomic_DNA"/>
</dbReference>
<gene>
    <name evidence="2" type="ORF">SAMN04488109_0699</name>
</gene>
<keyword evidence="3" id="KW-1185">Reference proteome</keyword>
<dbReference type="RefSeq" id="WP_073131102.1">
    <property type="nucleotide sequence ID" value="NZ_FQWQ01000001.1"/>
</dbReference>
<dbReference type="InterPro" id="IPR042095">
    <property type="entry name" value="SUMF_sf"/>
</dbReference>
<accession>A0A1M5KKV6</accession>
<feature type="domain" description="Sulfatase-modifying factor enzyme-like" evidence="1">
    <location>
        <begin position="39"/>
        <end position="345"/>
    </location>
</feature>
<name>A0A1M5KKV6_9BACT</name>
<dbReference type="PANTHER" id="PTHR23150:SF19">
    <property type="entry name" value="FORMYLGLYCINE-GENERATING ENZYME"/>
    <property type="match status" value="1"/>
</dbReference>
<dbReference type="Pfam" id="PF03781">
    <property type="entry name" value="FGE-sulfatase"/>
    <property type="match status" value="1"/>
</dbReference>
<dbReference type="OrthoDB" id="1491336at2"/>
<proteinExistence type="predicted"/>
<dbReference type="GO" id="GO:0120147">
    <property type="term" value="F:formylglycine-generating oxidase activity"/>
    <property type="evidence" value="ECO:0007669"/>
    <property type="project" value="TreeGrafter"/>
</dbReference>
<dbReference type="AlphaFoldDB" id="A0A1M5KKV6"/>
<sequence>MKATKIVAISIGVVALAATVAFMKPRPVKDTRVVTPDQSGMVLIPGGVFMMGTDDAESYDHERPAHMVQVDRFWMDKTEVTNRQFKKFVDATVYITLAERHPSWEELRKQLPPGTPAPPDSVLVPGSLVFHAPTQPVMLNDYTQWWQWREGVSWQHPEGPGSNLEGRWDHPVVHIAYPDALAYAQYYGKRLPTEAEWEFASRGGKNDRYSWGEEVSPQGKFMANTFQGSFPVRNLKEDGFETTSPVGSFPPNGYGLFDMIGNVWEWTGDWYDATYFQTLAKSRLTLNPHGPAKPFDPQDPYGLKRVTKGGSFLCASNYCVNYRPSARQATAFDSGQSHIGFRCVKDVE</sequence>
<evidence type="ECO:0000313" key="2">
    <source>
        <dbReference type="EMBL" id="SHG53290.1"/>
    </source>
</evidence>
<reference evidence="2 3" key="1">
    <citation type="submission" date="2016-11" db="EMBL/GenBank/DDBJ databases">
        <authorList>
            <person name="Jaros S."/>
            <person name="Januszkiewicz K."/>
            <person name="Wedrychowicz H."/>
        </authorList>
    </citation>
    <scope>NUCLEOTIDE SEQUENCE [LARGE SCALE GENOMIC DNA]</scope>
    <source>
        <strain evidence="2 3">DSM 24574</strain>
    </source>
</reference>
<dbReference type="InterPro" id="IPR016187">
    <property type="entry name" value="CTDL_fold"/>
</dbReference>
<dbReference type="STRING" id="947013.SAMN04488109_0699"/>
<protein>
    <submittedName>
        <fullName evidence="2">Formylglycine-generating enzyme, required for sulfatase activity, contains SUMF1/FGE domain</fullName>
    </submittedName>
</protein>
<evidence type="ECO:0000259" key="1">
    <source>
        <dbReference type="Pfam" id="PF03781"/>
    </source>
</evidence>
<dbReference type="InterPro" id="IPR051043">
    <property type="entry name" value="Sulfatase_Mod_Factor_Kinase"/>
</dbReference>
<dbReference type="SUPFAM" id="SSF56436">
    <property type="entry name" value="C-type lectin-like"/>
    <property type="match status" value="1"/>
</dbReference>